<dbReference type="Proteomes" id="UP000198440">
    <property type="component" value="Unassembled WGS sequence"/>
</dbReference>
<reference evidence="1 2" key="1">
    <citation type="submission" date="2017-06" db="EMBL/GenBank/DDBJ databases">
        <authorList>
            <person name="Kim H.J."/>
            <person name="Triplett B.A."/>
        </authorList>
    </citation>
    <scope>NUCLEOTIDE SEQUENCE [LARGE SCALE GENOMIC DNA]</scope>
    <source>
        <strain evidence="1 2">DSM 11445</strain>
    </source>
</reference>
<gene>
    <name evidence="1" type="ORF">SAMN04488078_103640</name>
</gene>
<dbReference type="EMBL" id="FZON01000036">
    <property type="protein sequence ID" value="SNS84426.1"/>
    <property type="molecule type" value="Genomic_DNA"/>
</dbReference>
<dbReference type="RefSeq" id="WP_089279025.1">
    <property type="nucleotide sequence ID" value="NZ_FZON01000036.1"/>
</dbReference>
<evidence type="ECO:0000313" key="1">
    <source>
        <dbReference type="EMBL" id="SNS84426.1"/>
    </source>
</evidence>
<evidence type="ECO:0000313" key="2">
    <source>
        <dbReference type="Proteomes" id="UP000198440"/>
    </source>
</evidence>
<accession>A0A239HSY2</accession>
<name>A0A239HSY2_9RHOB</name>
<sequence length="728" mass="81110">MAEQPGEKYAFLNLAKALSAESSKKIRQWRDVLAAMKAGDLTVGSRTPVAGMPKWATPEVVRGGFATTAFAAGGKLRPHEVAKAEELGLQTSDVSRARLALNNWHLTDEGLKKLSQQAAAAEFAAQTPEETALLTVCLLLEHDPDAAEEILAEITPFFDRLRFYPAPCAARKTDGAFVRSVQEIRDQLSGKVPREQIVVQHNTLTRWIPLYDRLIDLLAEHESEGWTIRVDDWCADYDQALTAPTAQRWKKPTGQLQRARRALLALRRGGDPNDNVETIIKRHRLKYGIAEERRAHRQSQAEQDVKVWHDAVAKIVAARLAKLPLDMGVADPSSVTGPIGPDEEVVGGPSGAQLPRSFERGIHSARMASIDELVEGGQIGASEVLAKVLPQITSSIYASGLPTEAEAEVCRTLYRAFSNRRSLLLLNLKSQVRLEELPWAQALLRRRDGEHDAKEIPLQALTELVRLSLTHFPHLIFPNTLIQEFSMLAKLADLEIPFTNEIAADIFMGAFSEQFAKAANVGLSYYAGTLYARYYDLPDQKRTLRLAEICAERAGVRKTRNWSVSSNGMIIEQQQIITTHNLAQVLSVLDLSDLRFEDMALRCFEWICWRQQTPLTDWRAKLQMTKNTAYAWRQMIAFMSELTPAEQGVAFESIESTAGNQSTEYQARFAPALAGLGRAISGETPSSDEVFLGWVQGIHPFAPRNVSTTLRQRGLDFRLVRLPYGLVD</sequence>
<proteinExistence type="predicted"/>
<organism evidence="1 2">
    <name type="scientific">Antarctobacter heliothermus</name>
    <dbReference type="NCBI Taxonomy" id="74033"/>
    <lineage>
        <taxon>Bacteria</taxon>
        <taxon>Pseudomonadati</taxon>
        <taxon>Pseudomonadota</taxon>
        <taxon>Alphaproteobacteria</taxon>
        <taxon>Rhodobacterales</taxon>
        <taxon>Roseobacteraceae</taxon>
        <taxon>Antarctobacter</taxon>
    </lineage>
</organism>
<dbReference type="OrthoDB" id="5136203at2"/>
<dbReference type="AlphaFoldDB" id="A0A239HSY2"/>
<protein>
    <submittedName>
        <fullName evidence="1">Uncharacterized protein</fullName>
    </submittedName>
</protein>